<dbReference type="EMBL" id="CP002354">
    <property type="protein sequence ID" value="ADV64302.1"/>
    <property type="molecule type" value="Genomic_DNA"/>
</dbReference>
<protein>
    <submittedName>
        <fullName evidence="4">Glycosyl transferase group 1</fullName>
    </submittedName>
</protein>
<geneLocation type="plasmid" evidence="4 5">
    <name>pISOP01</name>
</geneLocation>
<keyword evidence="4" id="KW-0614">Plasmid</keyword>
<name>E8R6V9_ISOPI</name>
<dbReference type="InParanoid" id="E8R6V9"/>
<dbReference type="AlphaFoldDB" id="E8R6V9"/>
<dbReference type="Gene3D" id="3.40.50.2000">
    <property type="entry name" value="Glycogen Phosphorylase B"/>
    <property type="match status" value="2"/>
</dbReference>
<dbReference type="GO" id="GO:0016758">
    <property type="term" value="F:hexosyltransferase activity"/>
    <property type="evidence" value="ECO:0007669"/>
    <property type="project" value="TreeGrafter"/>
</dbReference>
<keyword evidence="5" id="KW-1185">Reference proteome</keyword>
<reference evidence="4 5" key="2">
    <citation type="journal article" date="2011" name="Stand. Genomic Sci.">
        <title>Complete genome sequence of Isosphaera pallida type strain (IS1B).</title>
        <authorList>
            <consortium name="US DOE Joint Genome Institute (JGI-PGF)"/>
            <person name="Goker M."/>
            <person name="Cleland D."/>
            <person name="Saunders E."/>
            <person name="Lapidus A."/>
            <person name="Nolan M."/>
            <person name="Lucas S."/>
            <person name="Hammon N."/>
            <person name="Deshpande S."/>
            <person name="Cheng J.F."/>
            <person name="Tapia R."/>
            <person name="Han C."/>
            <person name="Goodwin L."/>
            <person name="Pitluck S."/>
            <person name="Liolios K."/>
            <person name="Pagani I."/>
            <person name="Ivanova N."/>
            <person name="Mavromatis K."/>
            <person name="Pati A."/>
            <person name="Chen A."/>
            <person name="Palaniappan K."/>
            <person name="Land M."/>
            <person name="Hauser L."/>
            <person name="Chang Y.J."/>
            <person name="Jeffries C.D."/>
            <person name="Detter J.C."/>
            <person name="Beck B."/>
            <person name="Woyke T."/>
            <person name="Bristow J."/>
            <person name="Eisen J.A."/>
            <person name="Markowitz V."/>
            <person name="Hugenholtz P."/>
            <person name="Kyrpides N.C."/>
            <person name="Klenk H.P."/>
        </authorList>
    </citation>
    <scope>NUCLEOTIDE SEQUENCE [LARGE SCALE GENOMIC DNA]</scope>
    <source>
        <strain evidence="5">ATCC 43644 / DSM 9630 / IS1B</strain>
        <plasmid evidence="5">pISOP01</plasmid>
    </source>
</reference>
<feature type="compositionally biased region" description="Pro residues" evidence="1">
    <location>
        <begin position="384"/>
        <end position="393"/>
    </location>
</feature>
<feature type="domain" description="Glycosyltransferase subfamily 4-like N-terminal" evidence="3">
    <location>
        <begin position="13"/>
        <end position="176"/>
    </location>
</feature>
<proteinExistence type="predicted"/>
<organism evidence="4 5">
    <name type="scientific">Isosphaera pallida (strain ATCC 43644 / DSM 9630 / IS1B)</name>
    <dbReference type="NCBI Taxonomy" id="575540"/>
    <lineage>
        <taxon>Bacteria</taxon>
        <taxon>Pseudomonadati</taxon>
        <taxon>Planctomycetota</taxon>
        <taxon>Planctomycetia</taxon>
        <taxon>Isosphaerales</taxon>
        <taxon>Isosphaeraceae</taxon>
        <taxon>Isosphaera</taxon>
    </lineage>
</organism>
<dbReference type="eggNOG" id="COG0438">
    <property type="taxonomic scope" value="Bacteria"/>
</dbReference>
<dbReference type="InterPro" id="IPR001296">
    <property type="entry name" value="Glyco_trans_1"/>
</dbReference>
<gene>
    <name evidence="4" type="ordered locus">Isop_3746</name>
</gene>
<evidence type="ECO:0000259" key="2">
    <source>
        <dbReference type="Pfam" id="PF00534"/>
    </source>
</evidence>
<accession>E8R6V9</accession>
<evidence type="ECO:0000259" key="3">
    <source>
        <dbReference type="Pfam" id="PF13439"/>
    </source>
</evidence>
<dbReference type="InterPro" id="IPR028098">
    <property type="entry name" value="Glyco_trans_4-like_N"/>
</dbReference>
<evidence type="ECO:0000256" key="1">
    <source>
        <dbReference type="SAM" id="MobiDB-lite"/>
    </source>
</evidence>
<dbReference type="PANTHER" id="PTHR45947:SF3">
    <property type="entry name" value="SULFOQUINOVOSYL TRANSFERASE SQD2"/>
    <property type="match status" value="1"/>
</dbReference>
<keyword evidence="4" id="KW-0808">Transferase</keyword>
<dbReference type="KEGG" id="ipa:Isop_3746"/>
<dbReference type="HOGENOM" id="CLU_009583_2_1_0"/>
<sequence length="410" mass="44702">MIWHLGKYYPPAPGGIETHVRTLAQAQAALGEEVGVVCVRHDGGATNREEWDGPVRVVRLGRWTQIAKLDVCPQVVSTLRRLTAAARILHLQTPNPLMVLALRMVQPRCPWVITHQSDVLVQKLRARLLEPFDAWVYDRALRVLATSPPYVNGSPKLRRARAAGQLGILPNGIDLEPLIHPSAADLDHAHALRQRWADRGPIWLGCGRFIYYKGFLNAVRALAQTPGTLILVGDGPDRPAIEAEARRLGVRDRLVLPGAMDYRAITPYYLACDAFWFPSIARTEAFGIAQVEALAAGKPVINTAIPDSGVAWVSPHEQTGLTVPPHDPAALAAAARRLLEEPGLAQRLGQAARQRALSEFDHRVMARRALEFYHPSAPSQAPTGPAPQPPLPTPRHDPPDATPPGNASAS</sequence>
<dbReference type="InterPro" id="IPR050194">
    <property type="entry name" value="Glycosyltransferase_grp1"/>
</dbReference>
<dbReference type="Pfam" id="PF00534">
    <property type="entry name" value="Glycos_transf_1"/>
    <property type="match status" value="1"/>
</dbReference>
<feature type="domain" description="Glycosyl transferase family 1" evidence="2">
    <location>
        <begin position="198"/>
        <end position="355"/>
    </location>
</feature>
<dbReference type="Proteomes" id="UP000008631">
    <property type="component" value="Plasmid pISOP01"/>
</dbReference>
<evidence type="ECO:0000313" key="5">
    <source>
        <dbReference type="Proteomes" id="UP000008631"/>
    </source>
</evidence>
<dbReference type="SUPFAM" id="SSF53756">
    <property type="entry name" value="UDP-Glycosyltransferase/glycogen phosphorylase"/>
    <property type="match status" value="1"/>
</dbReference>
<reference key="1">
    <citation type="submission" date="2010-11" db="EMBL/GenBank/DDBJ databases">
        <title>The complete sequence of plasmid of Isophaera pallida ATCC 43644.</title>
        <authorList>
            <consortium name="US DOE Joint Genome Institute (JGI-PGF)"/>
            <person name="Lucas S."/>
            <person name="Copeland A."/>
            <person name="Lapidus A."/>
            <person name="Bruce D."/>
            <person name="Goodwin L."/>
            <person name="Pitluck S."/>
            <person name="Kyrpides N."/>
            <person name="Mavromatis K."/>
            <person name="Pagani I."/>
            <person name="Ivanova N."/>
            <person name="Saunders E."/>
            <person name="Brettin T."/>
            <person name="Detter J.C."/>
            <person name="Han C."/>
            <person name="Tapia R."/>
            <person name="Land M."/>
            <person name="Hauser L."/>
            <person name="Markowitz V."/>
            <person name="Cheng J.-F."/>
            <person name="Hugenholtz P."/>
            <person name="Woyke T."/>
            <person name="Wu D."/>
            <person name="Eisen J.A."/>
        </authorList>
    </citation>
    <scope>NUCLEOTIDE SEQUENCE</scope>
    <source>
        <strain>ATCC 43644</strain>
    </source>
</reference>
<dbReference type="RefSeq" id="WP_013555152.1">
    <property type="nucleotide sequence ID" value="NC_014957.1"/>
</dbReference>
<dbReference type="Pfam" id="PF13439">
    <property type="entry name" value="Glyco_transf_4"/>
    <property type="match status" value="1"/>
</dbReference>
<dbReference type="PANTHER" id="PTHR45947">
    <property type="entry name" value="SULFOQUINOVOSYL TRANSFERASE SQD2"/>
    <property type="match status" value="1"/>
</dbReference>
<feature type="region of interest" description="Disordered" evidence="1">
    <location>
        <begin position="372"/>
        <end position="410"/>
    </location>
</feature>
<evidence type="ECO:0000313" key="4">
    <source>
        <dbReference type="EMBL" id="ADV64302.1"/>
    </source>
</evidence>